<reference evidence="3" key="1">
    <citation type="journal article" date="2023" name="Mol. Phylogenet. Evol.">
        <title>Genome-scale phylogeny and comparative genomics of the fungal order Sordariales.</title>
        <authorList>
            <person name="Hensen N."/>
            <person name="Bonometti L."/>
            <person name="Westerberg I."/>
            <person name="Brannstrom I.O."/>
            <person name="Guillou S."/>
            <person name="Cros-Aarteil S."/>
            <person name="Calhoun S."/>
            <person name="Haridas S."/>
            <person name="Kuo A."/>
            <person name="Mondo S."/>
            <person name="Pangilinan J."/>
            <person name="Riley R."/>
            <person name="LaButti K."/>
            <person name="Andreopoulos B."/>
            <person name="Lipzen A."/>
            <person name="Chen C."/>
            <person name="Yan M."/>
            <person name="Daum C."/>
            <person name="Ng V."/>
            <person name="Clum A."/>
            <person name="Steindorff A."/>
            <person name="Ohm R.A."/>
            <person name="Martin F."/>
            <person name="Silar P."/>
            <person name="Natvig D.O."/>
            <person name="Lalanne C."/>
            <person name="Gautier V."/>
            <person name="Ament-Velasquez S.L."/>
            <person name="Kruys A."/>
            <person name="Hutchinson M.I."/>
            <person name="Powell A.J."/>
            <person name="Barry K."/>
            <person name="Miller A.N."/>
            <person name="Grigoriev I.V."/>
            <person name="Debuchy R."/>
            <person name="Gladieux P."/>
            <person name="Hiltunen Thoren M."/>
            <person name="Johannesson H."/>
        </authorList>
    </citation>
    <scope>NUCLEOTIDE SEQUENCE [LARGE SCALE GENOMIC DNA]</scope>
    <source>
        <strain evidence="3">CBS 340.73</strain>
    </source>
</reference>
<gene>
    <name evidence="2" type="ORF">QBC46DRAFT_370472</name>
</gene>
<evidence type="ECO:0000313" key="3">
    <source>
        <dbReference type="Proteomes" id="UP001303473"/>
    </source>
</evidence>
<name>A0AAN6SAF9_9PEZI</name>
<feature type="transmembrane region" description="Helical" evidence="1">
    <location>
        <begin position="12"/>
        <end position="29"/>
    </location>
</feature>
<comment type="caution">
    <text evidence="2">The sequence shown here is derived from an EMBL/GenBank/DDBJ whole genome shotgun (WGS) entry which is preliminary data.</text>
</comment>
<keyword evidence="1" id="KW-0812">Transmembrane</keyword>
<feature type="transmembrane region" description="Helical" evidence="1">
    <location>
        <begin position="49"/>
        <end position="68"/>
    </location>
</feature>
<dbReference type="AlphaFoldDB" id="A0AAN6SAF9"/>
<dbReference type="EMBL" id="MU853753">
    <property type="protein sequence ID" value="KAK3945978.1"/>
    <property type="molecule type" value="Genomic_DNA"/>
</dbReference>
<proteinExistence type="predicted"/>
<evidence type="ECO:0000313" key="2">
    <source>
        <dbReference type="EMBL" id="KAK3945978.1"/>
    </source>
</evidence>
<keyword evidence="1" id="KW-1133">Transmembrane helix</keyword>
<protein>
    <submittedName>
        <fullName evidence="2">Uncharacterized protein</fullName>
    </submittedName>
</protein>
<sequence>MVGEGGKGKGVIEYWVFLFSVLGLFTVESDLAYSENLLPGVKLGGGHHHGFTLVGSCLCLLFSLVSILPS</sequence>
<evidence type="ECO:0000256" key="1">
    <source>
        <dbReference type="SAM" id="Phobius"/>
    </source>
</evidence>
<accession>A0AAN6SAF9</accession>
<organism evidence="2 3">
    <name type="scientific">Diplogelasinospora grovesii</name>
    <dbReference type="NCBI Taxonomy" id="303347"/>
    <lineage>
        <taxon>Eukaryota</taxon>
        <taxon>Fungi</taxon>
        <taxon>Dikarya</taxon>
        <taxon>Ascomycota</taxon>
        <taxon>Pezizomycotina</taxon>
        <taxon>Sordariomycetes</taxon>
        <taxon>Sordariomycetidae</taxon>
        <taxon>Sordariales</taxon>
        <taxon>Diplogelasinosporaceae</taxon>
        <taxon>Diplogelasinospora</taxon>
    </lineage>
</organism>
<keyword evidence="1" id="KW-0472">Membrane</keyword>
<dbReference type="Proteomes" id="UP001303473">
    <property type="component" value="Unassembled WGS sequence"/>
</dbReference>
<keyword evidence="3" id="KW-1185">Reference proteome</keyword>